<evidence type="ECO:0000256" key="1">
    <source>
        <dbReference type="SAM" id="SignalP"/>
    </source>
</evidence>
<dbReference type="Proteomes" id="UP001321749">
    <property type="component" value="Unassembled WGS sequence"/>
</dbReference>
<reference evidence="2" key="1">
    <citation type="journal article" date="2023" name="Mol. Phylogenet. Evol.">
        <title>Genome-scale phylogeny and comparative genomics of the fungal order Sordariales.</title>
        <authorList>
            <person name="Hensen N."/>
            <person name="Bonometti L."/>
            <person name="Westerberg I."/>
            <person name="Brannstrom I.O."/>
            <person name="Guillou S."/>
            <person name="Cros-Aarteil S."/>
            <person name="Calhoun S."/>
            <person name="Haridas S."/>
            <person name="Kuo A."/>
            <person name="Mondo S."/>
            <person name="Pangilinan J."/>
            <person name="Riley R."/>
            <person name="LaButti K."/>
            <person name="Andreopoulos B."/>
            <person name="Lipzen A."/>
            <person name="Chen C."/>
            <person name="Yan M."/>
            <person name="Daum C."/>
            <person name="Ng V."/>
            <person name="Clum A."/>
            <person name="Steindorff A."/>
            <person name="Ohm R.A."/>
            <person name="Martin F."/>
            <person name="Silar P."/>
            <person name="Natvig D.O."/>
            <person name="Lalanne C."/>
            <person name="Gautier V."/>
            <person name="Ament-Velasquez S.L."/>
            <person name="Kruys A."/>
            <person name="Hutchinson M.I."/>
            <person name="Powell A.J."/>
            <person name="Barry K."/>
            <person name="Miller A.N."/>
            <person name="Grigoriev I.V."/>
            <person name="Debuchy R."/>
            <person name="Gladieux P."/>
            <person name="Hiltunen Thoren M."/>
            <person name="Johannesson H."/>
        </authorList>
    </citation>
    <scope>NUCLEOTIDE SEQUENCE</scope>
    <source>
        <strain evidence="2">PSN324</strain>
    </source>
</reference>
<comment type="caution">
    <text evidence="2">The sequence shown here is derived from an EMBL/GenBank/DDBJ whole genome shotgun (WGS) entry which is preliminary data.</text>
</comment>
<proteinExistence type="predicted"/>
<sequence>MRLRTLSSAFLPLLLDISSHFSLTTAAPSPQAPSHGPPPPDPSFLPHRILAGISVVDTPIVRDAEAYAKRYSPGSYNHIMRSWLWGVLHLRHNATLASQVDLEVHAVGLMLHDIASDHNLSHPFVSPDRRFEVDSAIAAADFIRSHPDGKKWPDWRVQRVWDGIALHAEPKLALYKEPDVFAIYWGNELEWSYGKPAGERKGITEEEREAVMKEFPNEGGLDEGPSTGLLWFVAWYCKYKPESTYALWGHGAGLFAGGTSAV</sequence>
<evidence type="ECO:0008006" key="4">
    <source>
        <dbReference type="Google" id="ProtNLM"/>
    </source>
</evidence>
<dbReference type="SUPFAM" id="SSF109604">
    <property type="entry name" value="HD-domain/PDEase-like"/>
    <property type="match status" value="1"/>
</dbReference>
<feature type="chain" id="PRO_5043485544" description="HD domain-containing protein" evidence="1">
    <location>
        <begin position="27"/>
        <end position="262"/>
    </location>
</feature>
<feature type="signal peptide" evidence="1">
    <location>
        <begin position="1"/>
        <end position="26"/>
    </location>
</feature>
<protein>
    <recommendedName>
        <fullName evidence="4">HD domain-containing protein</fullName>
    </recommendedName>
</protein>
<dbReference type="PANTHER" id="PTHR35569:SF1">
    <property type="entry name" value="CYANAMIDE HYDRATASE DDI2-RELATED"/>
    <property type="match status" value="1"/>
</dbReference>
<name>A0AAV9HJZ3_9PEZI</name>
<accession>A0AAV9HJZ3</accession>
<dbReference type="AlphaFoldDB" id="A0AAV9HJZ3"/>
<dbReference type="PANTHER" id="PTHR35569">
    <property type="entry name" value="CYANAMIDE HYDRATASE DDI2-RELATED"/>
    <property type="match status" value="1"/>
</dbReference>
<reference evidence="2" key="2">
    <citation type="submission" date="2023-06" db="EMBL/GenBank/DDBJ databases">
        <authorList>
            <consortium name="Lawrence Berkeley National Laboratory"/>
            <person name="Mondo S.J."/>
            <person name="Hensen N."/>
            <person name="Bonometti L."/>
            <person name="Westerberg I."/>
            <person name="Brannstrom I.O."/>
            <person name="Guillou S."/>
            <person name="Cros-Aarteil S."/>
            <person name="Calhoun S."/>
            <person name="Haridas S."/>
            <person name="Kuo A."/>
            <person name="Pangilinan J."/>
            <person name="Riley R."/>
            <person name="Labutti K."/>
            <person name="Andreopoulos B."/>
            <person name="Lipzen A."/>
            <person name="Chen C."/>
            <person name="Yanf M."/>
            <person name="Daum C."/>
            <person name="Ng V."/>
            <person name="Clum A."/>
            <person name="Steindorff A."/>
            <person name="Ohm R."/>
            <person name="Martin F."/>
            <person name="Silar P."/>
            <person name="Natvig D."/>
            <person name="Lalanne C."/>
            <person name="Gautier V."/>
            <person name="Ament-Velasquez S.L."/>
            <person name="Kruys A."/>
            <person name="Hutchinson M.I."/>
            <person name="Powell A.J."/>
            <person name="Barry K."/>
            <person name="Miller A.N."/>
            <person name="Grigoriev I.V."/>
            <person name="Debuchy R."/>
            <person name="Gladieux P."/>
            <person name="Thoren M.H."/>
            <person name="Johannesson H."/>
        </authorList>
    </citation>
    <scope>NUCLEOTIDE SEQUENCE</scope>
    <source>
        <strain evidence="2">PSN324</strain>
    </source>
</reference>
<organism evidence="2 3">
    <name type="scientific">Cladorrhinum samala</name>
    <dbReference type="NCBI Taxonomy" id="585594"/>
    <lineage>
        <taxon>Eukaryota</taxon>
        <taxon>Fungi</taxon>
        <taxon>Dikarya</taxon>
        <taxon>Ascomycota</taxon>
        <taxon>Pezizomycotina</taxon>
        <taxon>Sordariomycetes</taxon>
        <taxon>Sordariomycetidae</taxon>
        <taxon>Sordariales</taxon>
        <taxon>Podosporaceae</taxon>
        <taxon>Cladorrhinum</taxon>
    </lineage>
</organism>
<evidence type="ECO:0000313" key="2">
    <source>
        <dbReference type="EMBL" id="KAK4460673.1"/>
    </source>
</evidence>
<dbReference type="EMBL" id="MU865007">
    <property type="protein sequence ID" value="KAK4460673.1"/>
    <property type="molecule type" value="Genomic_DNA"/>
</dbReference>
<gene>
    <name evidence="2" type="ORF">QBC42DRAFT_229112</name>
</gene>
<evidence type="ECO:0000313" key="3">
    <source>
        <dbReference type="Proteomes" id="UP001321749"/>
    </source>
</evidence>
<keyword evidence="3" id="KW-1185">Reference proteome</keyword>
<keyword evidence="1" id="KW-0732">Signal</keyword>